<gene>
    <name evidence="2" type="ORF">PlAlph_0260</name>
</gene>
<dbReference type="SUPFAM" id="SSF55073">
    <property type="entry name" value="Nucleotide cyclase"/>
    <property type="match status" value="1"/>
</dbReference>
<dbReference type="AlphaFoldDB" id="A0A6G8F252"/>
<accession>A0A6G8F252</accession>
<evidence type="ECO:0000313" key="2">
    <source>
        <dbReference type="EMBL" id="QIM10272.1"/>
    </source>
</evidence>
<dbReference type="InterPro" id="IPR000160">
    <property type="entry name" value="GGDEF_dom"/>
</dbReference>
<reference evidence="2" key="1">
    <citation type="journal article" date="2020" name="J. ISSAAS">
        <title>Lactobacilli and other gastrointestinal microbiota of Peromyscus leucopus, reservoir host for agents of Lyme disease and other zoonoses in North America.</title>
        <authorList>
            <person name="Milovic A."/>
            <person name="Bassam K."/>
            <person name="Shao H."/>
            <person name="Chatzistamou I."/>
            <person name="Tufts D.M."/>
            <person name="Diuk-Wasser M."/>
            <person name="Barbour A.G."/>
        </authorList>
    </citation>
    <scope>NUCLEOTIDE SEQUENCE</scope>
    <source>
        <strain evidence="2">LL90</strain>
    </source>
</reference>
<sequence>MEQEFKYGSVRRGISNELRDPDYHVTSCMFDGQTGLPSYYLFEDRLQTAVNYESYKDIRLRRNKIVVLGINIDNLEYFESPESVLQEMATRMKIYLPVHYTVARGIRYTFWVMMTNLNGQEEIDLELSKVRTMFKMPLKNNERVLYSMGVSLYAGQEVKAKTLVEEAIVAIQRAQAQGENNLFFYSNN</sequence>
<organism evidence="2">
    <name type="scientific">uncultured Alphaproteobacteria bacterium</name>
    <dbReference type="NCBI Taxonomy" id="91750"/>
    <lineage>
        <taxon>Bacteria</taxon>
        <taxon>Pseudomonadati</taxon>
        <taxon>Pseudomonadota</taxon>
        <taxon>Alphaproteobacteria</taxon>
        <taxon>environmental samples</taxon>
    </lineage>
</organism>
<evidence type="ECO:0000259" key="1">
    <source>
        <dbReference type="PROSITE" id="PS50887"/>
    </source>
</evidence>
<protein>
    <recommendedName>
        <fullName evidence="1">GGDEF domain-containing protein</fullName>
    </recommendedName>
</protein>
<dbReference type="InterPro" id="IPR029787">
    <property type="entry name" value="Nucleotide_cyclase"/>
</dbReference>
<dbReference type="Pfam" id="PF00990">
    <property type="entry name" value="GGDEF"/>
    <property type="match status" value="1"/>
</dbReference>
<dbReference type="PROSITE" id="PS50887">
    <property type="entry name" value="GGDEF"/>
    <property type="match status" value="1"/>
</dbReference>
<dbReference type="EMBL" id="MN990728">
    <property type="protein sequence ID" value="QIM10272.1"/>
    <property type="molecule type" value="Genomic_DNA"/>
</dbReference>
<dbReference type="InterPro" id="IPR043128">
    <property type="entry name" value="Rev_trsase/Diguanyl_cyclase"/>
</dbReference>
<dbReference type="SMART" id="SM00267">
    <property type="entry name" value="GGDEF"/>
    <property type="match status" value="1"/>
</dbReference>
<name>A0A6G8F252_9PROT</name>
<proteinExistence type="predicted"/>
<dbReference type="Gene3D" id="3.30.70.270">
    <property type="match status" value="1"/>
</dbReference>
<feature type="domain" description="GGDEF" evidence="1">
    <location>
        <begin position="63"/>
        <end position="187"/>
    </location>
</feature>